<gene>
    <name evidence="3" type="ORF">PITC_020740</name>
</gene>
<dbReference type="InterPro" id="IPR027417">
    <property type="entry name" value="P-loop_NTPase"/>
</dbReference>
<dbReference type="SUPFAM" id="SSF53474">
    <property type="entry name" value="alpha/beta-Hydrolases"/>
    <property type="match status" value="1"/>
</dbReference>
<dbReference type="AlphaFoldDB" id="A0A0A2L0X3"/>
<keyword evidence="1" id="KW-0802">TPR repeat</keyword>
<evidence type="ECO:0000259" key="2">
    <source>
        <dbReference type="Pfam" id="PF25000"/>
    </source>
</evidence>
<feature type="repeat" description="TPR" evidence="1">
    <location>
        <begin position="896"/>
        <end position="929"/>
    </location>
</feature>
<dbReference type="InterPro" id="IPR056681">
    <property type="entry name" value="DUF7779"/>
</dbReference>
<dbReference type="GO" id="GO:0072330">
    <property type="term" value="P:monocarboxylic acid biosynthetic process"/>
    <property type="evidence" value="ECO:0007669"/>
    <property type="project" value="UniProtKB-ARBA"/>
</dbReference>
<evidence type="ECO:0000313" key="4">
    <source>
        <dbReference type="Proteomes" id="UP000030104"/>
    </source>
</evidence>
<feature type="domain" description="DUF7779" evidence="2">
    <location>
        <begin position="532"/>
        <end position="620"/>
    </location>
</feature>
<dbReference type="InterPro" id="IPR029058">
    <property type="entry name" value="AB_hydrolase_fold"/>
</dbReference>
<dbReference type="SUPFAM" id="SSF48452">
    <property type="entry name" value="TPR-like"/>
    <property type="match status" value="2"/>
</dbReference>
<dbReference type="Gene3D" id="3.40.50.300">
    <property type="entry name" value="P-loop containing nucleotide triphosphate hydrolases"/>
    <property type="match status" value="1"/>
</dbReference>
<sequence>MPLRLLYPEEPSIEGHATKVDVIAIHGLNPRNLSAHRHAWSTWTTKVGDTERLWLRDDLPSYIPNARIFLYEFDSTVVYGKDQGTFVDKANELLESIRIERDEDDNRPIILMGHSLGGLLIEQALVNAHANPRLRSVKEATNGIAFFGTPHTGGDDKLVLLGDIAANIALKLGFQRGNNIIETLKTGSLFSDLLRDQWRHQLLEYNIVSFWGAYDKVVPRESSKIGLPGDRENVVKLNADHNEERILDYRKTTSSHVASDLPPRNARFFGRKSILKQMQEFVESQDGAEPSTLTLQGIGGVGKTSVALEFAHTTKTFDIVLWIQGDTSISLAQSFTKAAGLLNVPGFAPNSYVDNRLALLNWLRKTSKHFGPSLYLQKLTFPGSKWLLIFDNAEDPETLGLFWPERGHGAIIVTTRKPNLAYAMTKHEIVVERFSANEGTQFFVDLATWNSNATKDFKSAALINEQLDGHALGISQMAAIVRSRRMSIEDFATIYAGRGKRWHEVVSTGGHHVNYDKTLATVWEMSFQALEESSSASSLLGILSFLWAPSIPQALSKHWGECRSRATHSLLPFCQEFDEFLDVEEKLLELALIQKAPESGSISLHRLVQTEFEYHLSVEERRQSFINTSKLLFDVFPRSYTGQRVLDNWDTCQLYIPHVIRLNEHYLKQDKNLSKYQPCAEFVKLMAFGAWYLFELANYDQLMKVLRGGMQACRELFGKSVEQEEDYAFLCHISGTADNSKGNFDSAEFFLLKGLDIRRRLEPPNLINIATSLNNLGVLHNSKRQFFRARECLNECIQITKQRIPSQDRDIFLKMAEHNLARNALHSGDAALAKPLLEEQLDFYEKTKSWWMITHVHFILGNLYLAEGDLISSVGHFSKARTTLNDAKAGTQNTMAMILYKLGFLSLKLGDPSKAIELLRESLSISALHSLIPCEKARTLFMLSEALCAQGIPGSPKRSRDVAEEAQKIVIEFYHGLSMNQPEGSQNEAWYNKSIIAWHW</sequence>
<evidence type="ECO:0000313" key="3">
    <source>
        <dbReference type="EMBL" id="KGO70255.1"/>
    </source>
</evidence>
<dbReference type="SMART" id="SM00028">
    <property type="entry name" value="TPR"/>
    <property type="match status" value="3"/>
</dbReference>
<keyword evidence="4" id="KW-1185">Reference proteome</keyword>
<dbReference type="PhylomeDB" id="A0A0A2L0X3"/>
<proteinExistence type="predicted"/>
<dbReference type="Pfam" id="PF25000">
    <property type="entry name" value="DUF7779"/>
    <property type="match status" value="1"/>
</dbReference>
<dbReference type="GO" id="GO:0043531">
    <property type="term" value="F:ADP binding"/>
    <property type="evidence" value="ECO:0007669"/>
    <property type="project" value="InterPro"/>
</dbReference>
<dbReference type="PROSITE" id="PS50005">
    <property type="entry name" value="TPR"/>
    <property type="match status" value="1"/>
</dbReference>
<dbReference type="OrthoDB" id="6161812at2759"/>
<dbReference type="GO" id="GO:0017000">
    <property type="term" value="P:antibiotic biosynthetic process"/>
    <property type="evidence" value="ECO:0007669"/>
    <property type="project" value="UniProtKB-ARBA"/>
</dbReference>
<dbReference type="Pfam" id="PF13181">
    <property type="entry name" value="TPR_8"/>
    <property type="match status" value="1"/>
</dbReference>
<reference evidence="3 4" key="1">
    <citation type="journal article" date="2015" name="Mol. Plant Microbe Interact.">
        <title>Genome, transcriptome, and functional analyses of Penicillium expansum provide new insights into secondary metabolism and pathogenicity.</title>
        <authorList>
            <person name="Ballester A.R."/>
            <person name="Marcet-Houben M."/>
            <person name="Levin E."/>
            <person name="Sela N."/>
            <person name="Selma-Lazaro C."/>
            <person name="Carmona L."/>
            <person name="Wisniewski M."/>
            <person name="Droby S."/>
            <person name="Gonzalez-Candelas L."/>
            <person name="Gabaldon T."/>
        </authorList>
    </citation>
    <scope>NUCLEOTIDE SEQUENCE [LARGE SCALE GENOMIC DNA]</scope>
    <source>
        <strain evidence="3 4">PHI-1</strain>
    </source>
</reference>
<dbReference type="PANTHER" id="PTHR35205:SF1">
    <property type="entry name" value="ZU5 DOMAIN-CONTAINING PROTEIN"/>
    <property type="match status" value="1"/>
</dbReference>
<accession>A0A0A2L0X3</accession>
<dbReference type="InterPro" id="IPR019734">
    <property type="entry name" value="TPR_rpt"/>
</dbReference>
<dbReference type="HOGENOM" id="CLU_000288_125_7_1"/>
<protein>
    <submittedName>
        <fullName evidence="3">Tetratricopeptide-like helical</fullName>
    </submittedName>
</protein>
<organism evidence="3 4">
    <name type="scientific">Penicillium italicum</name>
    <name type="common">Blue mold</name>
    <dbReference type="NCBI Taxonomy" id="40296"/>
    <lineage>
        <taxon>Eukaryota</taxon>
        <taxon>Fungi</taxon>
        <taxon>Dikarya</taxon>
        <taxon>Ascomycota</taxon>
        <taxon>Pezizomycotina</taxon>
        <taxon>Eurotiomycetes</taxon>
        <taxon>Eurotiomycetidae</taxon>
        <taxon>Eurotiales</taxon>
        <taxon>Aspergillaceae</taxon>
        <taxon>Penicillium</taxon>
    </lineage>
</organism>
<comment type="caution">
    <text evidence="3">The sequence shown here is derived from an EMBL/GenBank/DDBJ whole genome shotgun (WGS) entry which is preliminary data.</text>
</comment>
<dbReference type="Gene3D" id="1.25.40.10">
    <property type="entry name" value="Tetratricopeptide repeat domain"/>
    <property type="match status" value="2"/>
</dbReference>
<dbReference type="SUPFAM" id="SSF52540">
    <property type="entry name" value="P-loop containing nucleoside triphosphate hydrolases"/>
    <property type="match status" value="1"/>
</dbReference>
<name>A0A0A2L0X3_PENIT</name>
<dbReference type="EMBL" id="JQGA01001056">
    <property type="protein sequence ID" value="KGO70255.1"/>
    <property type="molecule type" value="Genomic_DNA"/>
</dbReference>
<dbReference type="Proteomes" id="UP000030104">
    <property type="component" value="Unassembled WGS sequence"/>
</dbReference>
<dbReference type="Pfam" id="PF13374">
    <property type="entry name" value="TPR_10"/>
    <property type="match status" value="1"/>
</dbReference>
<evidence type="ECO:0000256" key="1">
    <source>
        <dbReference type="PROSITE-ProRule" id="PRU00339"/>
    </source>
</evidence>
<dbReference type="PANTHER" id="PTHR35205">
    <property type="entry name" value="NB-ARC AND TPR DOMAIN PROTEIN"/>
    <property type="match status" value="1"/>
</dbReference>
<dbReference type="OMA" id="RENINWN"/>
<dbReference type="InterPro" id="IPR011990">
    <property type="entry name" value="TPR-like_helical_dom_sf"/>
</dbReference>
<dbReference type="Gene3D" id="3.40.50.1820">
    <property type="entry name" value="alpha/beta hydrolase"/>
    <property type="match status" value="1"/>
</dbReference>